<sequence>MTSHGCSLFEAGHGDELQMIMVSTEHHYGTSCVNHC</sequence>
<protein>
    <submittedName>
        <fullName evidence="1">Uncharacterized protein</fullName>
    </submittedName>
</protein>
<accession>A0A0A8YT27</accession>
<reference evidence="1" key="2">
    <citation type="journal article" date="2015" name="Data Brief">
        <title>Shoot transcriptome of the giant reed, Arundo donax.</title>
        <authorList>
            <person name="Barrero R.A."/>
            <person name="Guerrero F.D."/>
            <person name="Moolhuijzen P."/>
            <person name="Goolsby J.A."/>
            <person name="Tidwell J."/>
            <person name="Bellgard S.E."/>
            <person name="Bellgard M.I."/>
        </authorList>
    </citation>
    <scope>NUCLEOTIDE SEQUENCE</scope>
    <source>
        <tissue evidence="1">Shoot tissue taken approximately 20 cm above the soil surface</tissue>
    </source>
</reference>
<dbReference type="AlphaFoldDB" id="A0A0A8YT27"/>
<reference evidence="1" key="1">
    <citation type="submission" date="2014-09" db="EMBL/GenBank/DDBJ databases">
        <authorList>
            <person name="Magalhaes I.L.F."/>
            <person name="Oliveira U."/>
            <person name="Santos F.R."/>
            <person name="Vidigal T.H.D.A."/>
            <person name="Brescovit A.D."/>
            <person name="Santos A.J."/>
        </authorList>
    </citation>
    <scope>NUCLEOTIDE SEQUENCE</scope>
    <source>
        <tissue evidence="1">Shoot tissue taken approximately 20 cm above the soil surface</tissue>
    </source>
</reference>
<dbReference type="EMBL" id="GBRH01272178">
    <property type="protein sequence ID" value="JAD25717.1"/>
    <property type="molecule type" value="Transcribed_RNA"/>
</dbReference>
<organism evidence="1">
    <name type="scientific">Arundo donax</name>
    <name type="common">Giant reed</name>
    <name type="synonym">Donax arundinaceus</name>
    <dbReference type="NCBI Taxonomy" id="35708"/>
    <lineage>
        <taxon>Eukaryota</taxon>
        <taxon>Viridiplantae</taxon>
        <taxon>Streptophyta</taxon>
        <taxon>Embryophyta</taxon>
        <taxon>Tracheophyta</taxon>
        <taxon>Spermatophyta</taxon>
        <taxon>Magnoliopsida</taxon>
        <taxon>Liliopsida</taxon>
        <taxon>Poales</taxon>
        <taxon>Poaceae</taxon>
        <taxon>PACMAD clade</taxon>
        <taxon>Arundinoideae</taxon>
        <taxon>Arundineae</taxon>
        <taxon>Arundo</taxon>
    </lineage>
</organism>
<name>A0A0A8YT27_ARUDO</name>
<proteinExistence type="predicted"/>
<evidence type="ECO:0000313" key="1">
    <source>
        <dbReference type="EMBL" id="JAD25717.1"/>
    </source>
</evidence>